<evidence type="ECO:0000313" key="8">
    <source>
        <dbReference type="EMBL" id="CAD2172698.1"/>
    </source>
</evidence>
<dbReference type="GO" id="GO:0005730">
    <property type="term" value="C:nucleolus"/>
    <property type="evidence" value="ECO:0007669"/>
    <property type="project" value="TreeGrafter"/>
</dbReference>
<gene>
    <name evidence="8" type="ORF">MENT_LOCUS24264</name>
</gene>
<comment type="caution">
    <text evidence="8">The sequence shown here is derived from an EMBL/GenBank/DDBJ whole genome shotgun (WGS) entry which is preliminary data.</text>
</comment>
<name>A0A6V7VE59_MELEN</name>
<feature type="compositionally biased region" description="Low complexity" evidence="6">
    <location>
        <begin position="68"/>
        <end position="81"/>
    </location>
</feature>
<dbReference type="GO" id="GO:0000176">
    <property type="term" value="C:nuclear exosome (RNase complex)"/>
    <property type="evidence" value="ECO:0007669"/>
    <property type="project" value="TreeGrafter"/>
</dbReference>
<dbReference type="SUPFAM" id="SSF55666">
    <property type="entry name" value="Ribonuclease PH domain 2-like"/>
    <property type="match status" value="1"/>
</dbReference>
<protein>
    <recommendedName>
        <fullName evidence="7">Exoribonuclease phosphorolytic domain-containing protein</fullName>
    </recommendedName>
</protein>
<comment type="similarity">
    <text evidence="2">Belongs to the RNase PH family.</text>
</comment>
<reference evidence="8 9" key="1">
    <citation type="submission" date="2020-08" db="EMBL/GenBank/DDBJ databases">
        <authorList>
            <person name="Koutsovoulos G."/>
            <person name="Danchin GJ E."/>
        </authorList>
    </citation>
    <scope>NUCLEOTIDE SEQUENCE [LARGE SCALE GENOMIC DNA]</scope>
</reference>
<keyword evidence="4" id="KW-0271">Exosome</keyword>
<dbReference type="EMBL" id="CAJEWN010000204">
    <property type="protein sequence ID" value="CAD2172698.1"/>
    <property type="molecule type" value="Genomic_DNA"/>
</dbReference>
<keyword evidence="3" id="KW-0698">rRNA processing</keyword>
<evidence type="ECO:0000256" key="4">
    <source>
        <dbReference type="ARBA" id="ARBA00022835"/>
    </source>
</evidence>
<dbReference type="Pfam" id="PF01138">
    <property type="entry name" value="RNase_PH"/>
    <property type="match status" value="1"/>
</dbReference>
<dbReference type="PANTHER" id="PTHR11953:SF1">
    <property type="entry name" value="EXOSOME COMPLEX COMPONENT RRP46"/>
    <property type="match status" value="1"/>
</dbReference>
<feature type="region of interest" description="Disordered" evidence="6">
    <location>
        <begin position="62"/>
        <end position="81"/>
    </location>
</feature>
<accession>A0A6V7VE59</accession>
<keyword evidence="5" id="KW-0539">Nucleus</keyword>
<dbReference type="GO" id="GO:0071028">
    <property type="term" value="P:nuclear mRNA surveillance"/>
    <property type="evidence" value="ECO:0007669"/>
    <property type="project" value="TreeGrafter"/>
</dbReference>
<evidence type="ECO:0000256" key="3">
    <source>
        <dbReference type="ARBA" id="ARBA00022552"/>
    </source>
</evidence>
<feature type="domain" description="Exoribonuclease phosphorolytic" evidence="7">
    <location>
        <begin position="6"/>
        <end position="137"/>
    </location>
</feature>
<dbReference type="GO" id="GO:0003723">
    <property type="term" value="F:RNA binding"/>
    <property type="evidence" value="ECO:0007669"/>
    <property type="project" value="TreeGrafter"/>
</dbReference>
<dbReference type="InterPro" id="IPR001247">
    <property type="entry name" value="ExoRNase_PH_dom1"/>
</dbReference>
<dbReference type="Gene3D" id="3.30.230.70">
    <property type="entry name" value="GHMP Kinase, N-terminal domain"/>
    <property type="match status" value="1"/>
</dbReference>
<evidence type="ECO:0000256" key="1">
    <source>
        <dbReference type="ARBA" id="ARBA00004123"/>
    </source>
</evidence>
<dbReference type="AlphaFoldDB" id="A0A6V7VE59"/>
<dbReference type="InterPro" id="IPR020568">
    <property type="entry name" value="Ribosomal_Su5_D2-typ_SF"/>
</dbReference>
<dbReference type="InterPro" id="IPR027408">
    <property type="entry name" value="PNPase/RNase_PH_dom_sf"/>
</dbReference>
<sequence length="234" mass="25775">MEAILSPLSNADGSCELKSNLSLVLCGVMGPGDISSSKRLFDKANIFFSVNRIPQKSKEELASTVRPSVSKPNSSSLSSSFAHTSDRFISSIVKASIDEFAYPRTCIQICTQELKADGPTDALHINSICLALLDSGIRMHYVFASVTIGIRATDGELLINPDQLQSNASKAILTFVFRPSIILSGKMIGTHSTGEFTLEEHNKALKLAEHNCLELFDFYRQKMQQKFIYHIKPN</sequence>
<dbReference type="OrthoDB" id="27298at2759"/>
<evidence type="ECO:0000256" key="5">
    <source>
        <dbReference type="ARBA" id="ARBA00023242"/>
    </source>
</evidence>
<proteinExistence type="inferred from homology"/>
<dbReference type="GO" id="GO:0016075">
    <property type="term" value="P:rRNA catabolic process"/>
    <property type="evidence" value="ECO:0007669"/>
    <property type="project" value="TreeGrafter"/>
</dbReference>
<organism evidence="8 9">
    <name type="scientific">Meloidogyne enterolobii</name>
    <name type="common">Root-knot nematode worm</name>
    <name type="synonym">Meloidogyne mayaguensis</name>
    <dbReference type="NCBI Taxonomy" id="390850"/>
    <lineage>
        <taxon>Eukaryota</taxon>
        <taxon>Metazoa</taxon>
        <taxon>Ecdysozoa</taxon>
        <taxon>Nematoda</taxon>
        <taxon>Chromadorea</taxon>
        <taxon>Rhabditida</taxon>
        <taxon>Tylenchina</taxon>
        <taxon>Tylenchomorpha</taxon>
        <taxon>Tylenchoidea</taxon>
        <taxon>Meloidogynidae</taxon>
        <taxon>Meloidogyninae</taxon>
        <taxon>Meloidogyne</taxon>
    </lineage>
</organism>
<dbReference type="SUPFAM" id="SSF54211">
    <property type="entry name" value="Ribosomal protein S5 domain 2-like"/>
    <property type="match status" value="1"/>
</dbReference>
<dbReference type="GO" id="GO:0034475">
    <property type="term" value="P:U4 snRNA 3'-end processing"/>
    <property type="evidence" value="ECO:0007669"/>
    <property type="project" value="TreeGrafter"/>
</dbReference>
<dbReference type="Proteomes" id="UP000580250">
    <property type="component" value="Unassembled WGS sequence"/>
</dbReference>
<comment type="subcellular location">
    <subcellularLocation>
        <location evidence="1">Nucleus</location>
    </subcellularLocation>
</comment>
<dbReference type="InterPro" id="IPR036345">
    <property type="entry name" value="ExoRNase_PH_dom2_sf"/>
</dbReference>
<dbReference type="GO" id="GO:0006364">
    <property type="term" value="P:rRNA processing"/>
    <property type="evidence" value="ECO:0007669"/>
    <property type="project" value="UniProtKB-KW"/>
</dbReference>
<evidence type="ECO:0000259" key="7">
    <source>
        <dbReference type="Pfam" id="PF01138"/>
    </source>
</evidence>
<evidence type="ECO:0000256" key="6">
    <source>
        <dbReference type="SAM" id="MobiDB-lite"/>
    </source>
</evidence>
<dbReference type="PANTHER" id="PTHR11953">
    <property type="entry name" value="EXOSOME COMPLEX COMPONENT"/>
    <property type="match status" value="1"/>
</dbReference>
<evidence type="ECO:0000256" key="2">
    <source>
        <dbReference type="ARBA" id="ARBA00006678"/>
    </source>
</evidence>
<dbReference type="GO" id="GO:0071051">
    <property type="term" value="P:poly(A)-dependent snoRNA 3'-end processing"/>
    <property type="evidence" value="ECO:0007669"/>
    <property type="project" value="TreeGrafter"/>
</dbReference>
<dbReference type="GO" id="GO:0000177">
    <property type="term" value="C:cytoplasmic exosome (RNase complex)"/>
    <property type="evidence" value="ECO:0007669"/>
    <property type="project" value="TreeGrafter"/>
</dbReference>
<evidence type="ECO:0000313" key="9">
    <source>
        <dbReference type="Proteomes" id="UP000580250"/>
    </source>
</evidence>
<dbReference type="InterPro" id="IPR050080">
    <property type="entry name" value="RNase_PH"/>
</dbReference>